<sequence>MADDDDAAAKRRRRRSTGTDGISVLPEHLQHEVFSRVGDVKALFKLAVTCRGWLRRFTDRAFLRELCPGSQGSGSGHRARLLGVVVQDKWFNSGNKAMVQARMTTMAAPPPQQRASSSALAPVFLPALGSPLGPAGRALTSFVGGGDDDGTFDYAEPLAARRGIVLLWLAPRTPEEMEDRHLFGVCNPVTGYRHVLPPLECSRRLVGCRLVGYAIITAADDSSVNGRPARWTFSQLLVITQDGDLTRGEVDSAYLHSYSAATRRWSAPTRCLDRCVFSLVGARSAVVHRGAAHWLCVDDGHRTWRRRPGGGRGDGDDHQLYRLSVEVATARVSLKRLPVRVGGKQLLCVNGDGRLAVASVYPLHVTVWTQPPGGAGDDDDDDDDTTPAVAAVWPRTSFRIAPQQHHNDRWCNFNHGSLLALFRGSGVFILDLDTKVMEKVFILDLDNKGKRYVTCVPYEMDLVEFFTLQLGGIRERLGTTTIPGTESP</sequence>
<accession>A0A811NGC4</accession>
<organism evidence="2 3">
    <name type="scientific">Miscanthus lutarioriparius</name>
    <dbReference type="NCBI Taxonomy" id="422564"/>
    <lineage>
        <taxon>Eukaryota</taxon>
        <taxon>Viridiplantae</taxon>
        <taxon>Streptophyta</taxon>
        <taxon>Embryophyta</taxon>
        <taxon>Tracheophyta</taxon>
        <taxon>Spermatophyta</taxon>
        <taxon>Magnoliopsida</taxon>
        <taxon>Liliopsida</taxon>
        <taxon>Poales</taxon>
        <taxon>Poaceae</taxon>
        <taxon>PACMAD clade</taxon>
        <taxon>Panicoideae</taxon>
        <taxon>Andropogonodae</taxon>
        <taxon>Andropogoneae</taxon>
        <taxon>Saccharinae</taxon>
        <taxon>Miscanthus</taxon>
    </lineage>
</organism>
<name>A0A811NGC4_9POAL</name>
<dbReference type="PANTHER" id="PTHR35828">
    <property type="entry name" value="OS08G0203800 PROTEIN-RELATED"/>
    <property type="match status" value="1"/>
</dbReference>
<dbReference type="PANTHER" id="PTHR35828:SF40">
    <property type="entry name" value="F-BOX DOMAIN-CONTAINING PROTEIN"/>
    <property type="match status" value="1"/>
</dbReference>
<dbReference type="Proteomes" id="UP000604825">
    <property type="component" value="Unassembled WGS sequence"/>
</dbReference>
<evidence type="ECO:0008006" key="4">
    <source>
        <dbReference type="Google" id="ProtNLM"/>
    </source>
</evidence>
<dbReference type="EMBL" id="CAJGYO010000003">
    <property type="protein sequence ID" value="CAD6221620.1"/>
    <property type="molecule type" value="Genomic_DNA"/>
</dbReference>
<dbReference type="SUPFAM" id="SSF81383">
    <property type="entry name" value="F-box domain"/>
    <property type="match status" value="1"/>
</dbReference>
<dbReference type="AlphaFoldDB" id="A0A811NGC4"/>
<evidence type="ECO:0000313" key="2">
    <source>
        <dbReference type="EMBL" id="CAD6221620.1"/>
    </source>
</evidence>
<dbReference type="InterPro" id="IPR036047">
    <property type="entry name" value="F-box-like_dom_sf"/>
</dbReference>
<dbReference type="OrthoDB" id="582186at2759"/>
<protein>
    <recommendedName>
        <fullName evidence="4">F-box domain-containing protein</fullName>
    </recommendedName>
</protein>
<evidence type="ECO:0000313" key="3">
    <source>
        <dbReference type="Proteomes" id="UP000604825"/>
    </source>
</evidence>
<keyword evidence="3" id="KW-1185">Reference proteome</keyword>
<feature type="region of interest" description="Disordered" evidence="1">
    <location>
        <begin position="1"/>
        <end position="20"/>
    </location>
</feature>
<gene>
    <name evidence="2" type="ORF">NCGR_LOCUS14859</name>
</gene>
<proteinExistence type="predicted"/>
<evidence type="ECO:0000256" key="1">
    <source>
        <dbReference type="SAM" id="MobiDB-lite"/>
    </source>
</evidence>
<reference evidence="2" key="1">
    <citation type="submission" date="2020-10" db="EMBL/GenBank/DDBJ databases">
        <authorList>
            <person name="Han B."/>
            <person name="Lu T."/>
            <person name="Zhao Q."/>
            <person name="Huang X."/>
            <person name="Zhao Y."/>
        </authorList>
    </citation>
    <scope>NUCLEOTIDE SEQUENCE</scope>
</reference>
<comment type="caution">
    <text evidence="2">The sequence shown here is derived from an EMBL/GenBank/DDBJ whole genome shotgun (WGS) entry which is preliminary data.</text>
</comment>